<dbReference type="Proteomes" id="UP000199452">
    <property type="component" value="Unassembled WGS sequence"/>
</dbReference>
<evidence type="ECO:0000313" key="3">
    <source>
        <dbReference type="Proteomes" id="UP000199452"/>
    </source>
</evidence>
<dbReference type="STRING" id="1640674.SAMN05216323_10397"/>
<dbReference type="RefSeq" id="WP_092438857.1">
    <property type="nucleotide sequence ID" value="NZ_FMYP01000039.1"/>
</dbReference>
<accession>A0A1G6MY73</accession>
<reference evidence="2 3" key="1">
    <citation type="submission" date="2016-09" db="EMBL/GenBank/DDBJ databases">
        <authorList>
            <person name="Capua I."/>
            <person name="De Benedictis P."/>
            <person name="Joannis T."/>
            <person name="Lombin L.H."/>
            <person name="Cattoli G."/>
        </authorList>
    </citation>
    <scope>NUCLEOTIDE SEQUENCE [LARGE SCALE GENOMIC DNA]</scope>
    <source>
        <strain evidence="2 3">A7P-90m</strain>
    </source>
</reference>
<keyword evidence="3" id="KW-1185">Reference proteome</keyword>
<dbReference type="EMBL" id="FMYP01000039">
    <property type="protein sequence ID" value="SDC59936.1"/>
    <property type="molecule type" value="Genomic_DNA"/>
</dbReference>
<name>A0A1G6MY73_9BACT</name>
<sequence length="329" mass="37325">MKRLIVFAIVVLGTAALQAQTVMEMRWTPDFKLQVRLSNDTSQVLDVKALQHSGSVQDAISQSEATYYPVSLDQEFINALKEKKIAMDSAVTDTTLKSSNQTLWSALHLSLGGGYIHFINCIMYALESGHLNLSDPIMQRPPSKWKPNPMTESFKRTRKWSHFIPDNQKVAQKEFKAQKKNNEHRDIMVLPADFREVFLATNEKGYLIMKTKGNKKEVAKIDIIRLLLGSKYLGESQIKFIKAKVLNAISQYSANNLPSVVMFDDLNAAVAMSLNAEGYRIDQIVFKDADDIDQQEVDHRTARITGFIKAINEANERVFKKRLSTYYGN</sequence>
<keyword evidence="1" id="KW-0732">Signal</keyword>
<organism evidence="2 3">
    <name type="scientific">Williamwhitmania taraxaci</name>
    <dbReference type="NCBI Taxonomy" id="1640674"/>
    <lineage>
        <taxon>Bacteria</taxon>
        <taxon>Pseudomonadati</taxon>
        <taxon>Bacteroidota</taxon>
        <taxon>Bacteroidia</taxon>
        <taxon>Bacteroidales</taxon>
        <taxon>Williamwhitmaniaceae</taxon>
        <taxon>Williamwhitmania</taxon>
    </lineage>
</organism>
<dbReference type="AlphaFoldDB" id="A0A1G6MY73"/>
<gene>
    <name evidence="2" type="ORF">SAMN05216323_10397</name>
</gene>
<proteinExistence type="predicted"/>
<feature type="signal peptide" evidence="1">
    <location>
        <begin position="1"/>
        <end position="19"/>
    </location>
</feature>
<dbReference type="OrthoDB" id="9826492at2"/>
<feature type="chain" id="PRO_5011602829" evidence="1">
    <location>
        <begin position="20"/>
        <end position="329"/>
    </location>
</feature>
<evidence type="ECO:0000313" key="2">
    <source>
        <dbReference type="EMBL" id="SDC59936.1"/>
    </source>
</evidence>
<evidence type="ECO:0000256" key="1">
    <source>
        <dbReference type="SAM" id="SignalP"/>
    </source>
</evidence>
<protein>
    <submittedName>
        <fullName evidence="2">Uncharacterized protein</fullName>
    </submittedName>
</protein>